<proteinExistence type="predicted"/>
<evidence type="ECO:0000313" key="1">
    <source>
        <dbReference type="EMBL" id="KHG00847.1"/>
    </source>
</evidence>
<evidence type="ECO:0000313" key="2">
    <source>
        <dbReference type="Proteomes" id="UP000032142"/>
    </source>
</evidence>
<keyword evidence="2" id="KW-1185">Reference proteome</keyword>
<comment type="caution">
    <text evidence="1">The sequence shown here is derived from an EMBL/GenBank/DDBJ whole genome shotgun (WGS) entry which is preliminary data.</text>
</comment>
<name>A0A0B0MKH1_GOSAR</name>
<sequence length="12" mass="1393">MCLNRGKIGHTY</sequence>
<dbReference type="Proteomes" id="UP000032142">
    <property type="component" value="Unassembled WGS sequence"/>
</dbReference>
<protein>
    <submittedName>
        <fullName evidence="1">Uncharacterized protein</fullName>
    </submittedName>
</protein>
<accession>A0A0B0MKH1</accession>
<gene>
    <name evidence="1" type="ORF">F383_21011</name>
</gene>
<reference evidence="2" key="1">
    <citation type="submission" date="2014-09" db="EMBL/GenBank/DDBJ databases">
        <authorList>
            <person name="Mudge J."/>
            <person name="Ramaraj T."/>
            <person name="Lindquist I.E."/>
            <person name="Bharti A.K."/>
            <person name="Sundararajan A."/>
            <person name="Cameron C.T."/>
            <person name="Woodward J.E."/>
            <person name="May G.D."/>
            <person name="Brubaker C."/>
            <person name="Broadhvest J."/>
            <person name="Wilkins T.A."/>
        </authorList>
    </citation>
    <scope>NUCLEOTIDE SEQUENCE</scope>
    <source>
        <strain evidence="2">cv. AKA8401</strain>
    </source>
</reference>
<dbReference type="EMBL" id="JRRC01153393">
    <property type="protein sequence ID" value="KHG00847.1"/>
    <property type="molecule type" value="Genomic_DNA"/>
</dbReference>
<organism evidence="1 2">
    <name type="scientific">Gossypium arboreum</name>
    <name type="common">Tree cotton</name>
    <name type="synonym">Gossypium nanking</name>
    <dbReference type="NCBI Taxonomy" id="29729"/>
    <lineage>
        <taxon>Eukaryota</taxon>
        <taxon>Viridiplantae</taxon>
        <taxon>Streptophyta</taxon>
        <taxon>Embryophyta</taxon>
        <taxon>Tracheophyta</taxon>
        <taxon>Spermatophyta</taxon>
        <taxon>Magnoliopsida</taxon>
        <taxon>eudicotyledons</taxon>
        <taxon>Gunneridae</taxon>
        <taxon>Pentapetalae</taxon>
        <taxon>rosids</taxon>
        <taxon>malvids</taxon>
        <taxon>Malvales</taxon>
        <taxon>Malvaceae</taxon>
        <taxon>Malvoideae</taxon>
        <taxon>Gossypium</taxon>
    </lineage>
</organism>